<protein>
    <submittedName>
        <fullName evidence="2">Uncharacterized protein</fullName>
    </submittedName>
</protein>
<keyword evidence="1" id="KW-1133">Transmembrane helix</keyword>
<evidence type="ECO:0000256" key="1">
    <source>
        <dbReference type="SAM" id="Phobius"/>
    </source>
</evidence>
<gene>
    <name evidence="2" type="ORF">ENO59_02350</name>
</gene>
<organism evidence="2">
    <name type="scientific">Rhodothermus marinus</name>
    <name type="common">Rhodothermus obamensis</name>
    <dbReference type="NCBI Taxonomy" id="29549"/>
    <lineage>
        <taxon>Bacteria</taxon>
        <taxon>Pseudomonadati</taxon>
        <taxon>Rhodothermota</taxon>
        <taxon>Rhodothermia</taxon>
        <taxon>Rhodothermales</taxon>
        <taxon>Rhodothermaceae</taxon>
        <taxon>Rhodothermus</taxon>
    </lineage>
</organism>
<proteinExistence type="predicted"/>
<sequence>MKKQQLSTDPVAELQWSLGRWMLGVMGGALAVVMLPRLLRLLFRRVLPHLLLEVLLAVTVGLLTEKVALWLQRKPKALKAHGTPASTT</sequence>
<name>A0A7V2F5X0_RHOMR</name>
<feature type="transmembrane region" description="Helical" evidence="1">
    <location>
        <begin position="51"/>
        <end position="71"/>
    </location>
</feature>
<keyword evidence="1" id="KW-0472">Membrane</keyword>
<feature type="transmembrane region" description="Helical" evidence="1">
    <location>
        <begin position="21"/>
        <end position="39"/>
    </location>
</feature>
<dbReference type="AlphaFoldDB" id="A0A7V2F5X0"/>
<accession>A0A7V2F5X0</accession>
<evidence type="ECO:0000313" key="2">
    <source>
        <dbReference type="EMBL" id="HER95348.1"/>
    </source>
</evidence>
<comment type="caution">
    <text evidence="2">The sequence shown here is derived from an EMBL/GenBank/DDBJ whole genome shotgun (WGS) entry which is preliminary data.</text>
</comment>
<reference evidence="2" key="1">
    <citation type="journal article" date="2020" name="mSystems">
        <title>Genome- and Community-Level Interaction Insights into Carbon Utilization and Element Cycling Functions of Hydrothermarchaeota in Hydrothermal Sediment.</title>
        <authorList>
            <person name="Zhou Z."/>
            <person name="Liu Y."/>
            <person name="Xu W."/>
            <person name="Pan J."/>
            <person name="Luo Z.H."/>
            <person name="Li M."/>
        </authorList>
    </citation>
    <scope>NUCLEOTIDE SEQUENCE [LARGE SCALE GENOMIC DNA]</scope>
    <source>
        <strain evidence="2">SpSt-143</strain>
    </source>
</reference>
<dbReference type="EMBL" id="DSGB01000003">
    <property type="protein sequence ID" value="HER95348.1"/>
    <property type="molecule type" value="Genomic_DNA"/>
</dbReference>
<keyword evidence="1" id="KW-0812">Transmembrane</keyword>